<proteinExistence type="predicted"/>
<dbReference type="NCBIfam" id="TIGR01572">
    <property type="entry name" value="A_thl_para_3677"/>
    <property type="match status" value="1"/>
</dbReference>
<dbReference type="KEGG" id="aly:9323026"/>
<evidence type="ECO:0000313" key="2">
    <source>
        <dbReference type="Proteomes" id="UP000008694"/>
    </source>
</evidence>
<dbReference type="PANTHER" id="PTHR31260">
    <property type="entry name" value="CYSTATIN/MONELLIN SUPERFAMILY PROTEIN"/>
    <property type="match status" value="1"/>
</dbReference>
<evidence type="ECO:0000313" key="1">
    <source>
        <dbReference type="EMBL" id="EFH63220.1"/>
    </source>
</evidence>
<dbReference type="PANTHER" id="PTHR31260:SF58">
    <property type="entry name" value="C2 DOMAIN-CONTAINING PROTEIN"/>
    <property type="match status" value="1"/>
</dbReference>
<organism evidence="2">
    <name type="scientific">Arabidopsis lyrata subsp. lyrata</name>
    <name type="common">Lyre-leaved rock-cress</name>
    <dbReference type="NCBI Taxonomy" id="81972"/>
    <lineage>
        <taxon>Eukaryota</taxon>
        <taxon>Viridiplantae</taxon>
        <taxon>Streptophyta</taxon>
        <taxon>Embryophyta</taxon>
        <taxon>Tracheophyta</taxon>
        <taxon>Spermatophyta</taxon>
        <taxon>Magnoliopsida</taxon>
        <taxon>eudicotyledons</taxon>
        <taxon>Gunneridae</taxon>
        <taxon>Pentapetalae</taxon>
        <taxon>rosids</taxon>
        <taxon>malvids</taxon>
        <taxon>Brassicales</taxon>
        <taxon>Brassicaceae</taxon>
        <taxon>Camelineae</taxon>
        <taxon>Arabidopsis</taxon>
    </lineage>
</organism>
<keyword evidence="2" id="KW-1185">Reference proteome</keyword>
<dbReference type="OrthoDB" id="1104743at2759"/>
<gene>
    <name evidence="1" type="ORF">ARALYDRAFT_894161</name>
</gene>
<dbReference type="Pfam" id="PF04776">
    <property type="entry name" value="protein_MS5"/>
    <property type="match status" value="1"/>
</dbReference>
<accession>D7KSG4</accession>
<protein>
    <submittedName>
        <fullName evidence="1">Uncharacterized protein</fullName>
    </submittedName>
</protein>
<dbReference type="EMBL" id="GL348714">
    <property type="protein sequence ID" value="EFH63220.1"/>
    <property type="molecule type" value="Genomic_DNA"/>
</dbReference>
<dbReference type="Proteomes" id="UP000008694">
    <property type="component" value="Unassembled WGS sequence"/>
</dbReference>
<dbReference type="AlphaFoldDB" id="D7KSG4"/>
<name>D7KSG4_ARALL</name>
<dbReference type="InterPro" id="IPR006462">
    <property type="entry name" value="MS5"/>
</dbReference>
<dbReference type="HOGENOM" id="CLU_053767_0_1_1"/>
<reference evidence="2" key="1">
    <citation type="journal article" date="2011" name="Nat. Genet.">
        <title>The Arabidopsis lyrata genome sequence and the basis of rapid genome size change.</title>
        <authorList>
            <person name="Hu T.T."/>
            <person name="Pattyn P."/>
            <person name="Bakker E.G."/>
            <person name="Cao J."/>
            <person name="Cheng J.-F."/>
            <person name="Clark R.M."/>
            <person name="Fahlgren N."/>
            <person name="Fawcett J.A."/>
            <person name="Grimwood J."/>
            <person name="Gundlach H."/>
            <person name="Haberer G."/>
            <person name="Hollister J.D."/>
            <person name="Ossowski S."/>
            <person name="Ottilar R.P."/>
            <person name="Salamov A.A."/>
            <person name="Schneeberger K."/>
            <person name="Spannagl M."/>
            <person name="Wang X."/>
            <person name="Yang L."/>
            <person name="Nasrallah M.E."/>
            <person name="Bergelson J."/>
            <person name="Carrington J.C."/>
            <person name="Gaut B.S."/>
            <person name="Schmutz J."/>
            <person name="Mayer K.F.X."/>
            <person name="Van de Peer Y."/>
            <person name="Grigoriev I.V."/>
            <person name="Nordborg M."/>
            <person name="Weigel D."/>
            <person name="Guo Y.-L."/>
        </authorList>
    </citation>
    <scope>NUCLEOTIDE SEQUENCE [LARGE SCALE GENOMIC DNA]</scope>
    <source>
        <strain evidence="2">cv. MN47</strain>
    </source>
</reference>
<dbReference type="Gramene" id="scaffold_201235.1">
    <property type="protein sequence ID" value="scaffold_201235.1"/>
    <property type="gene ID" value="scaffold_201235.1"/>
</dbReference>
<sequence>MSTSRFEEPNDEEYARRVESYWRQVYESDCFDIEGVRAPPCMEMNGLITFNCLSFGYPDRPLVNRYARLGLHRYNMKEGTNFELDCLIKFNKRCIGASSYWITLAARDTVARSPMQTFQVQVDEKRARLLDLTCSIARVKGETTTTAPFSSHNDCVVDGRLPDWPVDAFDGSQRFYLAEGSELLYTHWIHLYLELAVCKTHMSISDKDLSKLKIVKVAIETTEEEPLKAKNSILYIAFKGLATGGIGEHVERKAIIKSGIGEHTGFLYLKGNLCRGEEELTPMSVVERCIQYRDRLLTV</sequence>